<dbReference type="Proteomes" id="UP000051048">
    <property type="component" value="Unassembled WGS sequence"/>
</dbReference>
<organism evidence="1 2">
    <name type="scientific">Ligilactobacillus equi DSM 15833 = JCM 10991</name>
    <dbReference type="NCBI Taxonomy" id="1423740"/>
    <lineage>
        <taxon>Bacteria</taxon>
        <taxon>Bacillati</taxon>
        <taxon>Bacillota</taxon>
        <taxon>Bacilli</taxon>
        <taxon>Lactobacillales</taxon>
        <taxon>Lactobacillaceae</taxon>
        <taxon>Ligilactobacillus</taxon>
    </lineage>
</organism>
<name>A0A0R1TQX0_9LACO</name>
<dbReference type="AlphaFoldDB" id="A0A0R1TQX0"/>
<dbReference type="EMBL" id="AZFH01000011">
    <property type="protein sequence ID" value="KRL83294.1"/>
    <property type="molecule type" value="Genomic_DNA"/>
</dbReference>
<sequence length="55" mass="6445">MRIVWKIQTKYGQYLKEIQHIPDAFSDVMGNIGLIFNTEAQETIAEISRYVDELK</sequence>
<dbReference type="STRING" id="1423740.FC36_GL000338"/>
<evidence type="ECO:0000313" key="1">
    <source>
        <dbReference type="EMBL" id="KRL83294.1"/>
    </source>
</evidence>
<reference evidence="1 2" key="1">
    <citation type="journal article" date="2015" name="Genome Announc.">
        <title>Expanding the biotechnology potential of lactobacilli through comparative genomics of 213 strains and associated genera.</title>
        <authorList>
            <person name="Sun Z."/>
            <person name="Harris H.M."/>
            <person name="McCann A."/>
            <person name="Guo C."/>
            <person name="Argimon S."/>
            <person name="Zhang W."/>
            <person name="Yang X."/>
            <person name="Jeffery I.B."/>
            <person name="Cooney J.C."/>
            <person name="Kagawa T.F."/>
            <person name="Liu W."/>
            <person name="Song Y."/>
            <person name="Salvetti E."/>
            <person name="Wrobel A."/>
            <person name="Rasinkangas P."/>
            <person name="Parkhill J."/>
            <person name="Rea M.C."/>
            <person name="O'Sullivan O."/>
            <person name="Ritari J."/>
            <person name="Douillard F.P."/>
            <person name="Paul Ross R."/>
            <person name="Yang R."/>
            <person name="Briner A.E."/>
            <person name="Felis G.E."/>
            <person name="de Vos W.M."/>
            <person name="Barrangou R."/>
            <person name="Klaenhammer T.R."/>
            <person name="Caufield P.W."/>
            <person name="Cui Y."/>
            <person name="Zhang H."/>
            <person name="O'Toole P.W."/>
        </authorList>
    </citation>
    <scope>NUCLEOTIDE SEQUENCE [LARGE SCALE GENOMIC DNA]</scope>
    <source>
        <strain evidence="1 2">DSM 15833</strain>
    </source>
</reference>
<gene>
    <name evidence="1" type="ORF">FC36_GL000338</name>
</gene>
<dbReference type="RefSeq" id="WP_155889559.1">
    <property type="nucleotide sequence ID" value="NZ_AZFH01000011.1"/>
</dbReference>
<protein>
    <submittedName>
        <fullName evidence="1">Uncharacterized protein</fullName>
    </submittedName>
</protein>
<proteinExistence type="predicted"/>
<accession>A0A0R1TQX0</accession>
<comment type="caution">
    <text evidence="1">The sequence shown here is derived from an EMBL/GenBank/DDBJ whole genome shotgun (WGS) entry which is preliminary data.</text>
</comment>
<evidence type="ECO:0000313" key="2">
    <source>
        <dbReference type="Proteomes" id="UP000051048"/>
    </source>
</evidence>